<dbReference type="EMBL" id="AGZQ01000012">
    <property type="protein sequence ID" value="EKN11742.1"/>
    <property type="molecule type" value="Genomic_DNA"/>
</dbReference>
<dbReference type="HOGENOM" id="CLU_3413862_0_0_10"/>
<evidence type="ECO:0000313" key="1">
    <source>
        <dbReference type="EMBL" id="EKN11742.1"/>
    </source>
</evidence>
<gene>
    <name evidence="1" type="ORF">HMPREF1060_02472</name>
</gene>
<evidence type="ECO:0000313" key="2">
    <source>
        <dbReference type="Proteomes" id="UP000006271"/>
    </source>
</evidence>
<feature type="non-terminal residue" evidence="1">
    <location>
        <position position="1"/>
    </location>
</feature>
<accession>K5YE29</accession>
<evidence type="ECO:0008006" key="3">
    <source>
        <dbReference type="Google" id="ProtNLM"/>
    </source>
</evidence>
<protein>
    <recommendedName>
        <fullName evidence="3">Transposase DDE domain-containing protein</fullName>
    </recommendedName>
</protein>
<reference evidence="1 2" key="1">
    <citation type="submission" date="2012-02" db="EMBL/GenBank/DDBJ databases">
        <title>The Genome Sequence of Parabacteroides merdae CL03T12C32.</title>
        <authorList>
            <consortium name="The Broad Institute Genome Sequencing Platform"/>
            <person name="Earl A."/>
            <person name="Ward D."/>
            <person name="Feldgarden M."/>
            <person name="Gevers D."/>
            <person name="Zitomersky N.L."/>
            <person name="Coyne M.J."/>
            <person name="Comstock L.E."/>
            <person name="Young S.K."/>
            <person name="Zeng Q."/>
            <person name="Gargeya S."/>
            <person name="Fitzgerald M."/>
            <person name="Haas B."/>
            <person name="Abouelleil A."/>
            <person name="Alvarado L."/>
            <person name="Arachchi H.M."/>
            <person name="Berlin A."/>
            <person name="Chapman S.B."/>
            <person name="Gearin G."/>
            <person name="Goldberg J."/>
            <person name="Griggs A."/>
            <person name="Gujja S."/>
            <person name="Hansen M."/>
            <person name="Heiman D."/>
            <person name="Howarth C."/>
            <person name="Larimer J."/>
            <person name="Lui A."/>
            <person name="MacDonald P.J.P."/>
            <person name="McCowen C."/>
            <person name="Montmayeur A."/>
            <person name="Murphy C."/>
            <person name="Neiman D."/>
            <person name="Pearson M."/>
            <person name="Priest M."/>
            <person name="Roberts A."/>
            <person name="Saif S."/>
            <person name="Shea T."/>
            <person name="Sisk P."/>
            <person name="Stolte C."/>
            <person name="Sykes S."/>
            <person name="Wortman J."/>
            <person name="Nusbaum C."/>
            <person name="Birren B."/>
        </authorList>
    </citation>
    <scope>NUCLEOTIDE SEQUENCE [LARGE SCALE GENOMIC DNA]</scope>
    <source>
        <strain evidence="1 2">CL03T12C32</strain>
    </source>
</reference>
<comment type="caution">
    <text evidence="1">The sequence shown here is derived from an EMBL/GenBank/DDBJ whole genome shotgun (WGS) entry which is preliminary data.</text>
</comment>
<proteinExistence type="predicted"/>
<dbReference type="Proteomes" id="UP000006271">
    <property type="component" value="Unassembled WGS sequence"/>
</dbReference>
<organism evidence="1 2">
    <name type="scientific">Parabacteroides merdae CL03T12C32</name>
    <dbReference type="NCBI Taxonomy" id="999420"/>
    <lineage>
        <taxon>Bacteria</taxon>
        <taxon>Pseudomonadati</taxon>
        <taxon>Bacteroidota</taxon>
        <taxon>Bacteroidia</taxon>
        <taxon>Bacteroidales</taxon>
        <taxon>Tannerellaceae</taxon>
        <taxon>Parabacteroides</taxon>
    </lineage>
</organism>
<name>K5YE29_9BACT</name>
<sequence>SYGLDGMQMQGAMTIFAANIKRILKLS</sequence>
<dbReference type="AlphaFoldDB" id="K5YE29"/>